<dbReference type="InterPro" id="IPR014031">
    <property type="entry name" value="Ketoacyl_synth_C"/>
</dbReference>
<comment type="similarity">
    <text evidence="1 4">Belongs to the thiolase-like superfamily. Beta-ketoacyl-ACP synthases family.</text>
</comment>
<dbReference type="Proteomes" id="UP000248039">
    <property type="component" value="Unassembled WGS sequence"/>
</dbReference>
<dbReference type="FunFam" id="3.40.47.10:FF:000018">
    <property type="entry name" value="3-oxoacyl-[acyl-carrier-protein] synthase 2"/>
    <property type="match status" value="1"/>
</dbReference>
<dbReference type="AlphaFoldDB" id="A0A2V4NET7"/>
<dbReference type="InterPro" id="IPR020841">
    <property type="entry name" value="PKS_Beta-ketoAc_synthase_dom"/>
</dbReference>
<feature type="domain" description="Ketosynthase family 3 (KS3)" evidence="5">
    <location>
        <begin position="4"/>
        <end position="316"/>
    </location>
</feature>
<sequence length="316" mass="32584">MPQLSQAAITGIGLITPAGQDLDAVWATMCAGRSLAQKDPELAGLPVDIACRVKDFDAVAAHGPRLARRMDRFCHLALSAARLAVVDAKLDPTSWPSSRVGVVLGVSSNSLDTYARQFALLDQGRSTLVSPLALPRSLPSTAAAEIAIDLGVRGPSFSIVNACASGATALGIGRDLIAAGACDIVLAGGSESGCARMNATCLTQLQALSRCTDAPHRASRPFDADRDGFVLSEGAAVLVLEHPDHALRRGAHVRARLRGYASTSDAYHPVAPHPEGTGAEEALRAALTNAGLTPRDIGHVNAHGILTVAIPPVGGP</sequence>
<keyword evidence="2 4" id="KW-0808">Transferase</keyword>
<evidence type="ECO:0000256" key="3">
    <source>
        <dbReference type="ARBA" id="ARBA00023315"/>
    </source>
</evidence>
<protein>
    <submittedName>
        <fullName evidence="6">3-oxoacyl-ACP synthase</fullName>
    </submittedName>
</protein>
<dbReference type="InterPro" id="IPR000794">
    <property type="entry name" value="Beta-ketoacyl_synthase"/>
</dbReference>
<dbReference type="InterPro" id="IPR016039">
    <property type="entry name" value="Thiolase-like"/>
</dbReference>
<reference evidence="6 7" key="1">
    <citation type="submission" date="2018-03" db="EMBL/GenBank/DDBJ databases">
        <title>Bioinformatic expansion and discovery of thiopeptide antibiotics.</title>
        <authorList>
            <person name="Schwalen C.J."/>
            <person name="Hudson G.A."/>
            <person name="Mitchell D.A."/>
        </authorList>
    </citation>
    <scope>NUCLEOTIDE SEQUENCE [LARGE SCALE GENOMIC DNA]</scope>
    <source>
        <strain evidence="6 7">ATCC 21389</strain>
    </source>
</reference>
<evidence type="ECO:0000259" key="5">
    <source>
        <dbReference type="PROSITE" id="PS52004"/>
    </source>
</evidence>
<evidence type="ECO:0000313" key="7">
    <source>
        <dbReference type="Proteomes" id="UP000248039"/>
    </source>
</evidence>
<dbReference type="GO" id="GO:0006633">
    <property type="term" value="P:fatty acid biosynthetic process"/>
    <property type="evidence" value="ECO:0007669"/>
    <property type="project" value="InterPro"/>
</dbReference>
<dbReference type="Pfam" id="PF00109">
    <property type="entry name" value="ketoacyl-synt"/>
    <property type="match status" value="1"/>
</dbReference>
<dbReference type="SMART" id="SM00825">
    <property type="entry name" value="PKS_KS"/>
    <property type="match status" value="1"/>
</dbReference>
<evidence type="ECO:0000256" key="1">
    <source>
        <dbReference type="ARBA" id="ARBA00008467"/>
    </source>
</evidence>
<keyword evidence="3" id="KW-0012">Acyltransferase</keyword>
<evidence type="ECO:0000313" key="6">
    <source>
        <dbReference type="EMBL" id="PYC83193.1"/>
    </source>
</evidence>
<dbReference type="InterPro" id="IPR014030">
    <property type="entry name" value="Ketoacyl_synth_N"/>
</dbReference>
<name>A0A2V4NET7_9ACTN</name>
<evidence type="ECO:0000256" key="2">
    <source>
        <dbReference type="ARBA" id="ARBA00022679"/>
    </source>
</evidence>
<dbReference type="InterPro" id="IPR018201">
    <property type="entry name" value="Ketoacyl_synth_AS"/>
</dbReference>
<dbReference type="PANTHER" id="PTHR11712:SF347">
    <property type="entry name" value="BETA KETOACYL-ACYL CARRIER PROTEIN SYNTHASE"/>
    <property type="match status" value="1"/>
</dbReference>
<dbReference type="GO" id="GO:0004315">
    <property type="term" value="F:3-oxoacyl-[acyl-carrier-protein] synthase activity"/>
    <property type="evidence" value="ECO:0007669"/>
    <property type="project" value="InterPro"/>
</dbReference>
<dbReference type="Gene3D" id="3.40.47.10">
    <property type="match status" value="2"/>
</dbReference>
<dbReference type="RefSeq" id="WP_110667686.1">
    <property type="nucleotide sequence ID" value="NZ_PYBW01000029.1"/>
</dbReference>
<dbReference type="CDD" id="cd00834">
    <property type="entry name" value="KAS_I_II"/>
    <property type="match status" value="1"/>
</dbReference>
<gene>
    <name evidence="6" type="ORF">C7C46_09310</name>
</gene>
<proteinExistence type="inferred from homology"/>
<comment type="caution">
    <text evidence="6">The sequence shown here is derived from an EMBL/GenBank/DDBJ whole genome shotgun (WGS) entry which is preliminary data.</text>
</comment>
<dbReference type="EMBL" id="PYBW01000029">
    <property type="protein sequence ID" value="PYC83193.1"/>
    <property type="molecule type" value="Genomic_DNA"/>
</dbReference>
<accession>A0A2V4NET7</accession>
<dbReference type="SUPFAM" id="SSF53901">
    <property type="entry name" value="Thiolase-like"/>
    <property type="match status" value="2"/>
</dbReference>
<dbReference type="OrthoDB" id="9808669at2"/>
<organism evidence="6 7">
    <name type="scientific">Streptomyces tateyamensis</name>
    <dbReference type="NCBI Taxonomy" id="565073"/>
    <lineage>
        <taxon>Bacteria</taxon>
        <taxon>Bacillati</taxon>
        <taxon>Actinomycetota</taxon>
        <taxon>Actinomycetes</taxon>
        <taxon>Kitasatosporales</taxon>
        <taxon>Streptomycetaceae</taxon>
        <taxon>Streptomyces</taxon>
    </lineage>
</organism>
<keyword evidence="7" id="KW-1185">Reference proteome</keyword>
<dbReference type="PROSITE" id="PS52004">
    <property type="entry name" value="KS3_2"/>
    <property type="match status" value="1"/>
</dbReference>
<dbReference type="Pfam" id="PF02801">
    <property type="entry name" value="Ketoacyl-synt_C"/>
    <property type="match status" value="1"/>
</dbReference>
<evidence type="ECO:0000256" key="4">
    <source>
        <dbReference type="RuleBase" id="RU003694"/>
    </source>
</evidence>
<dbReference type="PANTHER" id="PTHR11712">
    <property type="entry name" value="POLYKETIDE SYNTHASE-RELATED"/>
    <property type="match status" value="1"/>
</dbReference>
<dbReference type="PROSITE" id="PS00606">
    <property type="entry name" value="KS3_1"/>
    <property type="match status" value="1"/>
</dbReference>